<dbReference type="STRING" id="1280952.HJA_06257"/>
<dbReference type="AlphaFoldDB" id="A0A059FGU4"/>
<feature type="domain" description="2-oxoacid dehydrogenase acyltransferase catalytic" evidence="4">
    <location>
        <begin position="1"/>
        <end position="203"/>
    </location>
</feature>
<evidence type="ECO:0000256" key="3">
    <source>
        <dbReference type="ARBA" id="ARBA00023315"/>
    </source>
</evidence>
<accession>A0A059FGU4</accession>
<evidence type="ECO:0000259" key="4">
    <source>
        <dbReference type="Pfam" id="PF00198"/>
    </source>
</evidence>
<evidence type="ECO:0000256" key="1">
    <source>
        <dbReference type="ARBA" id="ARBA00001938"/>
    </source>
</evidence>
<dbReference type="PANTHER" id="PTHR43178">
    <property type="entry name" value="DIHYDROLIPOAMIDE ACETYLTRANSFERASE COMPONENT OF PYRUVATE DEHYDROGENASE COMPLEX"/>
    <property type="match status" value="1"/>
</dbReference>
<keyword evidence="2 5" id="KW-0808">Transferase</keyword>
<proteinExistence type="predicted"/>
<dbReference type="Pfam" id="PF00198">
    <property type="entry name" value="2-oxoacid_dh"/>
    <property type="match status" value="1"/>
</dbReference>
<protein>
    <submittedName>
        <fullName evidence="5">Acetoin dehydrogenase E2 component (Dihydrolipoamideacetyltransferase)</fullName>
    </submittedName>
</protein>
<dbReference type="InterPro" id="IPR023213">
    <property type="entry name" value="CAT-like_dom_sf"/>
</dbReference>
<evidence type="ECO:0000313" key="6">
    <source>
        <dbReference type="Proteomes" id="UP000024816"/>
    </source>
</evidence>
<organism evidence="5 6">
    <name type="scientific">Hyphomonas jannaschiana VP2</name>
    <dbReference type="NCBI Taxonomy" id="1280952"/>
    <lineage>
        <taxon>Bacteria</taxon>
        <taxon>Pseudomonadati</taxon>
        <taxon>Pseudomonadota</taxon>
        <taxon>Alphaproteobacteria</taxon>
        <taxon>Hyphomonadales</taxon>
        <taxon>Hyphomonadaceae</taxon>
        <taxon>Hyphomonas</taxon>
    </lineage>
</organism>
<dbReference type="GO" id="GO:0005737">
    <property type="term" value="C:cytoplasm"/>
    <property type="evidence" value="ECO:0007669"/>
    <property type="project" value="TreeGrafter"/>
</dbReference>
<evidence type="ECO:0000256" key="2">
    <source>
        <dbReference type="ARBA" id="ARBA00022679"/>
    </source>
</evidence>
<dbReference type="eggNOG" id="COG0508">
    <property type="taxonomic scope" value="Bacteria"/>
</dbReference>
<comment type="cofactor">
    <cofactor evidence="1">
        <name>(R)-lipoate</name>
        <dbReference type="ChEBI" id="CHEBI:83088"/>
    </cofactor>
</comment>
<comment type="caution">
    <text evidence="5">The sequence shown here is derived from an EMBL/GenBank/DDBJ whole genome shotgun (WGS) entry which is preliminary data.</text>
</comment>
<dbReference type="PANTHER" id="PTHR43178:SF12">
    <property type="entry name" value="DIHYDROLIPOAMIDE ACETYLTRANSFERASE COMPONENT OF PYRUVATE DEHYDROGENASE COMPLEX"/>
    <property type="match status" value="1"/>
</dbReference>
<dbReference type="Proteomes" id="UP000024816">
    <property type="component" value="Unassembled WGS sequence"/>
</dbReference>
<gene>
    <name evidence="5" type="ORF">HJA_06257</name>
</gene>
<dbReference type="GO" id="GO:0031405">
    <property type="term" value="F:lipoic acid binding"/>
    <property type="evidence" value="ECO:0007669"/>
    <property type="project" value="TreeGrafter"/>
</dbReference>
<dbReference type="GO" id="GO:0016407">
    <property type="term" value="F:acetyltransferase activity"/>
    <property type="evidence" value="ECO:0007669"/>
    <property type="project" value="TreeGrafter"/>
</dbReference>
<reference evidence="5 6" key="1">
    <citation type="journal article" date="2014" name="Antonie Van Leeuwenhoek">
        <title>Hyphomonas beringensis sp. nov. and Hyphomonas chukchiensis sp. nov., isolated from surface seawater of the Bering Sea and Chukchi Sea.</title>
        <authorList>
            <person name="Li C."/>
            <person name="Lai Q."/>
            <person name="Li G."/>
            <person name="Dong C."/>
            <person name="Wang J."/>
            <person name="Liao Y."/>
            <person name="Shao Z."/>
        </authorList>
    </citation>
    <scope>NUCLEOTIDE SEQUENCE [LARGE SCALE GENOMIC DNA]</scope>
    <source>
        <strain evidence="5 6">VP2</strain>
    </source>
</reference>
<evidence type="ECO:0000313" key="5">
    <source>
        <dbReference type="EMBL" id="KCZ89832.1"/>
    </source>
</evidence>
<dbReference type="EMBL" id="ARYJ01000003">
    <property type="protein sequence ID" value="KCZ89832.1"/>
    <property type="molecule type" value="Genomic_DNA"/>
</dbReference>
<keyword evidence="3" id="KW-0012">Acyltransferase</keyword>
<keyword evidence="6" id="KW-1185">Reference proteome</keyword>
<dbReference type="SUPFAM" id="SSF52777">
    <property type="entry name" value="CoA-dependent acyltransferases"/>
    <property type="match status" value="1"/>
</dbReference>
<dbReference type="InterPro" id="IPR050743">
    <property type="entry name" value="2-oxoacid_DH_E2_comp"/>
</dbReference>
<name>A0A059FGU4_9PROT</name>
<dbReference type="Gene3D" id="3.30.559.10">
    <property type="entry name" value="Chloramphenicol acetyltransferase-like domain"/>
    <property type="match status" value="1"/>
</dbReference>
<dbReference type="PATRIC" id="fig|1280952.3.peg.1242"/>
<dbReference type="InterPro" id="IPR001078">
    <property type="entry name" value="2-oxoacid_DH_actylTfrase"/>
</dbReference>
<sequence>MLASLHSTAQLSYHGDADVTDLMARRSAWKTARQAISLEDCLIHAIARTLEAYPDFNGVADDVSITRHESIDLSLAISTPMGLMTPVLRDVGSMPLGDIADRRRDLIERAQVGKLAVSEMKGGSFTLSNLGHTRVRYFTPILNAGQIALLGVGRLVETAVVDEVGHPKAARMLPLSLTADHRIVDGEPAGQFLDQLCRHLEQFRAKP</sequence>